<dbReference type="Gene3D" id="3.30.70.2660">
    <property type="match status" value="1"/>
</dbReference>
<dbReference type="InterPro" id="IPR010155">
    <property type="entry name" value="CRISPR-assoc_prot_Cas5d"/>
</dbReference>
<organism evidence="3 4">
    <name type="scientific">Geotalea uraniireducens</name>
    <dbReference type="NCBI Taxonomy" id="351604"/>
    <lineage>
        <taxon>Bacteria</taxon>
        <taxon>Pseudomonadati</taxon>
        <taxon>Thermodesulfobacteriota</taxon>
        <taxon>Desulfuromonadia</taxon>
        <taxon>Geobacterales</taxon>
        <taxon>Geobacteraceae</taxon>
        <taxon>Geotalea</taxon>
    </lineage>
</organism>
<proteinExistence type="inferred from homology"/>
<dbReference type="NCBIfam" id="TIGR01876">
    <property type="entry name" value="cas_Cas5d"/>
    <property type="match status" value="1"/>
</dbReference>
<dbReference type="Pfam" id="PF09704">
    <property type="entry name" value="Cas_Cas5d"/>
    <property type="match status" value="1"/>
</dbReference>
<comment type="function">
    <text evidence="2">CRISPR (clustered regularly interspaced short palindromic repeat) is an adaptive immune system that provides protection against mobile genetic elements (viruses, transposable elements and conjugative plasmids). CRISPR clusters contain spacers, sequences complementary to antecedent mobile elements, and target invading nucleic acids. CRISPR clusters are transcribed and processed into CRISPR RNA (crRNA).</text>
</comment>
<gene>
    <name evidence="3" type="ORF">GURASL_25730</name>
</gene>
<dbReference type="PIRSF" id="PIRSF029950">
    <property type="entry name" value="Cas_CT1134"/>
    <property type="match status" value="1"/>
</dbReference>
<dbReference type="InterPro" id="IPR021124">
    <property type="entry name" value="CRISPR-assoc_prot_Cas5"/>
</dbReference>
<dbReference type="EC" id="3.1.-.-" evidence="2"/>
<name>A0ABM8EMJ0_9BACT</name>
<evidence type="ECO:0000256" key="1">
    <source>
        <dbReference type="ARBA" id="ARBA00023118"/>
    </source>
</evidence>
<evidence type="ECO:0000256" key="2">
    <source>
        <dbReference type="PIRNR" id="PIRNR029950"/>
    </source>
</evidence>
<dbReference type="RefSeq" id="WP_281999776.1">
    <property type="nucleotide sequence ID" value="NZ_AP027151.1"/>
</dbReference>
<dbReference type="EMBL" id="AP027151">
    <property type="protein sequence ID" value="BDV43650.1"/>
    <property type="molecule type" value="Genomic_DNA"/>
</dbReference>
<protein>
    <recommendedName>
        <fullName evidence="2">pre-crRNA processing endonuclease</fullName>
        <ecNumber evidence="2">3.1.-.-</ecNumber>
    </recommendedName>
</protein>
<accession>A0ABM8EMJ0</accession>
<reference evidence="3 4" key="1">
    <citation type="submission" date="2022-12" db="EMBL/GenBank/DDBJ databases">
        <title>Polyphasic characterization of Geotalea uranireducens NIT-SL11 newly isolated from a complex of sewage sludge and microbially reduced graphene oxide.</title>
        <authorList>
            <person name="Xie L."/>
            <person name="Yoshida N."/>
            <person name="Meng L."/>
        </authorList>
    </citation>
    <scope>NUCLEOTIDE SEQUENCE [LARGE SCALE GENOMIC DNA]</scope>
    <source>
        <strain evidence="3 4">NIT-SL11</strain>
    </source>
</reference>
<evidence type="ECO:0000313" key="4">
    <source>
        <dbReference type="Proteomes" id="UP001317705"/>
    </source>
</evidence>
<keyword evidence="2" id="KW-0378">Hydrolase</keyword>
<evidence type="ECO:0000313" key="3">
    <source>
        <dbReference type="EMBL" id="BDV43650.1"/>
    </source>
</evidence>
<keyword evidence="1 2" id="KW-0051">Antiviral defense</keyword>
<dbReference type="CDD" id="cd09752">
    <property type="entry name" value="Cas5_I-C"/>
    <property type="match status" value="1"/>
</dbReference>
<sequence>MRSRIDFKVTGRFALFTDPLTKIGGEKCSYHIPTYEALKGIAKSIYWKPTFVWGIDKVRVVRRIRTQSKSMKPLVISGGNSLAVYTYLADVEYQVQAHFEWNLHRGDLADDRDEGKHWHVAKRMVEKGGRQDIFLGTRECQGYVEPCTFGEGKGDYDGYGDLEYGLMFHGFDYPDETGIRELHSRFWRPVMQDGVVTFPKPEECTVRKFVREMIPNPPSSKGLQEEGLLDELD</sequence>
<keyword evidence="4" id="KW-1185">Reference proteome</keyword>
<keyword evidence="2" id="KW-0540">Nuclease</keyword>
<dbReference type="Proteomes" id="UP001317705">
    <property type="component" value="Chromosome"/>
</dbReference>
<dbReference type="InterPro" id="IPR013422">
    <property type="entry name" value="CRISPR-assoc_prot_Cas5_N"/>
</dbReference>
<keyword evidence="2" id="KW-0694">RNA-binding</keyword>
<dbReference type="NCBIfam" id="TIGR02593">
    <property type="entry name" value="CRISPR_cas5"/>
    <property type="match status" value="1"/>
</dbReference>
<comment type="similarity">
    <text evidence="2">Belongs to the CRISPR-associated protein Cas5 family. Subtype I-C/Dvulg subfamily.</text>
</comment>
<keyword evidence="2" id="KW-0255">Endonuclease</keyword>